<evidence type="ECO:0000256" key="1">
    <source>
        <dbReference type="ARBA" id="ARBA00022679"/>
    </source>
</evidence>
<dbReference type="AlphaFoldDB" id="A0A1G2T212"/>
<keyword evidence="2" id="KW-0418">Kinase</keyword>
<sequence length="333" mass="36894">MVLFYQMHDFIAIGDIVTDAFIKLKDASVHCDINNEKCQICMAFGEKIPYQSVEEISAVGNSPNASIAAAKLGLKSALVSNLGDDSLGHECLETLEAANVDTQYVTVHAGKKSNYHYVLWYESDRTILIKHEKYDYKLPDFGIPKWTYLSSLGPSAMIYHSEILKYLNEHSEINLAFQPGTFQISASSELKGIYKRTKIFFCNIEEAERILDIDTLGIKELLNRVKELGPEIVVITDGPNGAYAYDGANIYFQPAWPDQKPAYDRTGAGDAFASTTTAAIALGLDLPMALKWAAINAMSVVQQLGAQKGLLSRTQIEDYLKSAKPEFETKVLN</sequence>
<reference evidence="4 5" key="1">
    <citation type="journal article" date="2016" name="Nat. Commun.">
        <title>Thousands of microbial genomes shed light on interconnected biogeochemical processes in an aquifer system.</title>
        <authorList>
            <person name="Anantharaman K."/>
            <person name="Brown C.T."/>
            <person name="Hug L.A."/>
            <person name="Sharon I."/>
            <person name="Castelle C.J."/>
            <person name="Probst A.J."/>
            <person name="Thomas B.C."/>
            <person name="Singh A."/>
            <person name="Wilkins M.J."/>
            <person name="Karaoz U."/>
            <person name="Brodie E.L."/>
            <person name="Williams K.H."/>
            <person name="Hubbard S.S."/>
            <person name="Banfield J.F."/>
        </authorList>
    </citation>
    <scope>NUCLEOTIDE SEQUENCE [LARGE SCALE GENOMIC DNA]</scope>
</reference>
<dbReference type="InterPro" id="IPR011611">
    <property type="entry name" value="PfkB_dom"/>
</dbReference>
<dbReference type="EMBL" id="MHVJ01000013">
    <property type="protein sequence ID" value="OHA91303.1"/>
    <property type="molecule type" value="Genomic_DNA"/>
</dbReference>
<dbReference type="SUPFAM" id="SSF53613">
    <property type="entry name" value="Ribokinase-like"/>
    <property type="match status" value="1"/>
</dbReference>
<evidence type="ECO:0000256" key="2">
    <source>
        <dbReference type="ARBA" id="ARBA00022777"/>
    </source>
</evidence>
<dbReference type="Gene3D" id="3.40.1190.20">
    <property type="match status" value="1"/>
</dbReference>
<dbReference type="Proteomes" id="UP000178612">
    <property type="component" value="Unassembled WGS sequence"/>
</dbReference>
<organism evidence="4 5">
    <name type="scientific">Candidatus Zambryskibacteria bacterium RIFCSPHIGHO2_01_FULL_49_18</name>
    <dbReference type="NCBI Taxonomy" id="1802740"/>
    <lineage>
        <taxon>Bacteria</taxon>
        <taxon>Candidatus Zambryskiibacteriota</taxon>
    </lineage>
</organism>
<name>A0A1G2T212_9BACT</name>
<evidence type="ECO:0000313" key="5">
    <source>
        <dbReference type="Proteomes" id="UP000178612"/>
    </source>
</evidence>
<evidence type="ECO:0000313" key="4">
    <source>
        <dbReference type="EMBL" id="OHA91303.1"/>
    </source>
</evidence>
<dbReference type="PANTHER" id="PTHR10584:SF166">
    <property type="entry name" value="RIBOKINASE"/>
    <property type="match status" value="1"/>
</dbReference>
<comment type="caution">
    <text evidence="4">The sequence shown here is derived from an EMBL/GenBank/DDBJ whole genome shotgun (WGS) entry which is preliminary data.</text>
</comment>
<evidence type="ECO:0000259" key="3">
    <source>
        <dbReference type="Pfam" id="PF00294"/>
    </source>
</evidence>
<protein>
    <recommendedName>
        <fullName evidence="3">Carbohydrate kinase PfkB domain-containing protein</fullName>
    </recommendedName>
</protein>
<gene>
    <name evidence="4" type="ORF">A2758_02475</name>
</gene>
<accession>A0A1G2T212</accession>
<dbReference type="Pfam" id="PF00294">
    <property type="entry name" value="PfkB"/>
    <property type="match status" value="1"/>
</dbReference>
<dbReference type="InterPro" id="IPR029056">
    <property type="entry name" value="Ribokinase-like"/>
</dbReference>
<keyword evidence="1" id="KW-0808">Transferase</keyword>
<dbReference type="PANTHER" id="PTHR10584">
    <property type="entry name" value="SUGAR KINASE"/>
    <property type="match status" value="1"/>
</dbReference>
<proteinExistence type="predicted"/>
<feature type="domain" description="Carbohydrate kinase PfkB" evidence="3">
    <location>
        <begin position="32"/>
        <end position="309"/>
    </location>
</feature>
<dbReference type="GO" id="GO:0016301">
    <property type="term" value="F:kinase activity"/>
    <property type="evidence" value="ECO:0007669"/>
    <property type="project" value="UniProtKB-KW"/>
</dbReference>